<feature type="region of interest" description="Disordered" evidence="1">
    <location>
        <begin position="855"/>
        <end position="889"/>
    </location>
</feature>
<keyword evidence="4" id="KW-1185">Reference proteome</keyword>
<dbReference type="InterPro" id="IPR001611">
    <property type="entry name" value="Leu-rich_rpt"/>
</dbReference>
<dbReference type="SUPFAM" id="SSF57184">
    <property type="entry name" value="Growth factor receptor domain"/>
    <property type="match status" value="1"/>
</dbReference>
<name>A0A9X0A686_9CNID</name>
<keyword evidence="2" id="KW-0812">Transmembrane</keyword>
<keyword evidence="2" id="KW-0472">Membrane</keyword>
<dbReference type="OrthoDB" id="5964538at2759"/>
<dbReference type="GO" id="GO:0004674">
    <property type="term" value="F:protein serine/threonine kinase activity"/>
    <property type="evidence" value="ECO:0007669"/>
    <property type="project" value="UniProtKB-EC"/>
</dbReference>
<feature type="transmembrane region" description="Helical" evidence="2">
    <location>
        <begin position="736"/>
        <end position="758"/>
    </location>
</feature>
<dbReference type="InterPro" id="IPR032675">
    <property type="entry name" value="LRR_dom_sf"/>
</dbReference>
<dbReference type="SMART" id="SM01411">
    <property type="entry name" value="Ephrin_rec_like"/>
    <property type="match status" value="2"/>
</dbReference>
<accession>A0A9X0A686</accession>
<dbReference type="Gene3D" id="3.80.10.10">
    <property type="entry name" value="Ribonuclease Inhibitor"/>
    <property type="match status" value="1"/>
</dbReference>
<gene>
    <name evidence="3" type="primary">pats1_1</name>
    <name evidence="3" type="ORF">OS493_003545</name>
</gene>
<evidence type="ECO:0000313" key="4">
    <source>
        <dbReference type="Proteomes" id="UP001163046"/>
    </source>
</evidence>
<dbReference type="AlphaFoldDB" id="A0A9X0A686"/>
<dbReference type="Pfam" id="PF13855">
    <property type="entry name" value="LRR_8"/>
    <property type="match status" value="1"/>
</dbReference>
<dbReference type="Gene3D" id="2.10.50.10">
    <property type="entry name" value="Tumor Necrosis Factor Receptor, subunit A, domain 2"/>
    <property type="match status" value="1"/>
</dbReference>
<dbReference type="PANTHER" id="PTHR11319">
    <property type="entry name" value="G PROTEIN-COUPLED RECEPTOR-RELATED"/>
    <property type="match status" value="1"/>
</dbReference>
<organism evidence="3 4">
    <name type="scientific">Desmophyllum pertusum</name>
    <dbReference type="NCBI Taxonomy" id="174260"/>
    <lineage>
        <taxon>Eukaryota</taxon>
        <taxon>Metazoa</taxon>
        <taxon>Cnidaria</taxon>
        <taxon>Anthozoa</taxon>
        <taxon>Hexacorallia</taxon>
        <taxon>Scleractinia</taxon>
        <taxon>Caryophylliina</taxon>
        <taxon>Caryophylliidae</taxon>
        <taxon>Desmophyllum</taxon>
    </lineage>
</organism>
<protein>
    <submittedName>
        <fullName evidence="3">Regulation of response to stimulus</fullName>
        <ecNumber evidence="3">2.7.11.1</ecNumber>
    </submittedName>
</protein>
<dbReference type="EMBL" id="MU825397">
    <property type="protein sequence ID" value="KAJ7393878.1"/>
    <property type="molecule type" value="Genomic_DNA"/>
</dbReference>
<dbReference type="SUPFAM" id="SSF52058">
    <property type="entry name" value="L domain-like"/>
    <property type="match status" value="1"/>
</dbReference>
<feature type="transmembrane region" description="Helical" evidence="2">
    <location>
        <begin position="439"/>
        <end position="459"/>
    </location>
</feature>
<keyword evidence="2" id="KW-1133">Transmembrane helix</keyword>
<feature type="transmembrane region" description="Helical" evidence="2">
    <location>
        <begin position="666"/>
        <end position="684"/>
    </location>
</feature>
<keyword evidence="3" id="KW-0808">Transferase</keyword>
<dbReference type="PANTHER" id="PTHR11319:SF35">
    <property type="entry name" value="OUTER MEMBRANE PROTEIN PMPC-RELATED"/>
    <property type="match status" value="1"/>
</dbReference>
<dbReference type="EC" id="2.7.11.1" evidence="3"/>
<feature type="transmembrane region" description="Helical" evidence="2">
    <location>
        <begin position="696"/>
        <end position="716"/>
    </location>
</feature>
<feature type="transmembrane region" description="Helical" evidence="2">
    <location>
        <begin position="336"/>
        <end position="357"/>
    </location>
</feature>
<proteinExistence type="predicted"/>
<reference evidence="3" key="1">
    <citation type="submission" date="2023-01" db="EMBL/GenBank/DDBJ databases">
        <title>Genome assembly of the deep-sea coral Lophelia pertusa.</title>
        <authorList>
            <person name="Herrera S."/>
            <person name="Cordes E."/>
        </authorList>
    </citation>
    <scope>NUCLEOTIDE SEQUENCE</scope>
    <source>
        <strain evidence="3">USNM1676648</strain>
        <tissue evidence="3">Polyp</tissue>
    </source>
</reference>
<comment type="caution">
    <text evidence="3">The sequence shown here is derived from an EMBL/GenBank/DDBJ whole genome shotgun (WGS) entry which is preliminary data.</text>
</comment>
<dbReference type="InterPro" id="IPR009030">
    <property type="entry name" value="Growth_fac_rcpt_cys_sf"/>
</dbReference>
<feature type="transmembrane region" description="Helical" evidence="2">
    <location>
        <begin position="485"/>
        <end position="506"/>
    </location>
</feature>
<evidence type="ECO:0000313" key="3">
    <source>
        <dbReference type="EMBL" id="KAJ7393878.1"/>
    </source>
</evidence>
<feature type="transmembrane region" description="Helical" evidence="2">
    <location>
        <begin position="378"/>
        <end position="398"/>
    </location>
</feature>
<evidence type="ECO:0000256" key="1">
    <source>
        <dbReference type="SAM" id="MobiDB-lite"/>
    </source>
</evidence>
<sequence length="889" mass="99207">MVVLEEGSFTGLENSLVILFLSENDIIRVDSFTFMGLSSLLLINLADNPITTLQKKAFSIDSSELKTIYLMNTNLEKLNLKAFDGHQDVRTYISPDHATDGITTNQKGVFIALTKAGFAEGNNTYRSPCPTGTFVPHLENFKYLTALKAKCIPCPPGGFYSDSVAHVDDQCFLCNPGTYVPPERAPGKRVLDCHVCPTGTKTNLYSGHRACRCIEGFHRQKRFGPCVSCPPEGLHCVNESVSLKKGYYWQWNSDKGRLAYRAFANNLKIENDSYSRNTSAYERTLPKPYQCPRVESCQGGLESKCATGYTGPLCEVCEDGFYKRVLACKSCPSGTWVIAQLCLVGLVVLILIAILIWSGRRKKTKEKRPMIDILLARLKIVIGFYQVTSGIVEAFVYVKWPSSLSMIGDYAEVIQLNILQFVPLHCLFPSWKQDAYSKMYVILASNFCVIILAFVGYWIRKLSLLRKVNANPSKMRNVLSTTKEFLYRNVFFVLFITYPSTCSTILRTLPLACHELCTEHSCTLYLKADYSIKCEGEKYEFFKVFAFAASSYILLLPGLVFVALLRRRRQQVLSAYQGENEVEVANTVDPEFGVYNTSEVAEENGEEDIADDETLEGPGDESELISGMSFLYENYNDDAWYWELVEVLRKLVLTCGIILIGRESRAYVGLASICSGLFAIVYAFRKPIKDEFEDKLQLTSLLVIFLNLGIGVILKIPKEAVPSDVDQYVDSLLVNILVVGANVLVILLVVGRYLAVLIHNFLLWRRNPQCSAACCITMLLSLNELSSGVRSVAAGGRSSGFKVQMGVGGVDMPSMQASVNDNVGFEIEENGDATTAERKKRKILKAVRFISTDKRSNEMDVKNRGSTASASDGRRFSRFPTMPSRVLDS</sequence>
<feature type="transmembrane region" description="Helical" evidence="2">
    <location>
        <begin position="545"/>
        <end position="565"/>
    </location>
</feature>
<evidence type="ECO:0000256" key="2">
    <source>
        <dbReference type="SAM" id="Phobius"/>
    </source>
</evidence>
<dbReference type="Proteomes" id="UP001163046">
    <property type="component" value="Unassembled WGS sequence"/>
</dbReference>